<accession>A0A968GC24</accession>
<dbReference type="EMBL" id="JAATLK010000001">
    <property type="protein sequence ID" value="NIZ47122.1"/>
    <property type="molecule type" value="Genomic_DNA"/>
</dbReference>
<sequence length="304" mass="35114">MYPVVLFTYNRLEHTQKVVESLQQNTLASSTKLYICSDAPRNEEDKPKVDACRVYFKEIRGFAAVEVIELETNHNVKRAVKRMGDMLSSKYDAWIGIEDDAVAHPLFLQFMNDALTYYKDNDKVVIVNAYAHEIAFKNALIKKNYPYDVVFGVAFHCFGWGTWSHKWKNFDISMPEKDYFKGLGSKFTISNLSWGHLMSHKVASKPSSELWDIHTTYYMLKNDLVAVWPVRGYIQNIGFDGTGLHGYNFNGNIFGEALDPKANIVFTDDIELSRKYDFAIFVQVALKWVKAFVGNFFKIIFQRK</sequence>
<evidence type="ECO:0000313" key="2">
    <source>
        <dbReference type="Proteomes" id="UP000752013"/>
    </source>
</evidence>
<dbReference type="SUPFAM" id="SSF53448">
    <property type="entry name" value="Nucleotide-diphospho-sugar transferases"/>
    <property type="match status" value="1"/>
</dbReference>
<organism evidence="1 2">
    <name type="scientific">Entomospira nematocerorum</name>
    <dbReference type="NCBI Taxonomy" id="2719987"/>
    <lineage>
        <taxon>Bacteria</taxon>
        <taxon>Pseudomonadati</taxon>
        <taxon>Spirochaetota</taxon>
        <taxon>Spirochaetia</taxon>
        <taxon>Spirochaetales</taxon>
        <taxon>Spirochaetaceae</taxon>
        <taxon>Entomospira</taxon>
    </lineage>
</organism>
<comment type="caution">
    <text evidence="1">The sequence shown here is derived from an EMBL/GenBank/DDBJ whole genome shotgun (WGS) entry which is preliminary data.</text>
</comment>
<proteinExistence type="predicted"/>
<dbReference type="AlphaFoldDB" id="A0A968GC24"/>
<evidence type="ECO:0008006" key="3">
    <source>
        <dbReference type="Google" id="ProtNLM"/>
    </source>
</evidence>
<gene>
    <name evidence="1" type="ORF">HCT46_04230</name>
</gene>
<keyword evidence="2" id="KW-1185">Reference proteome</keyword>
<name>A0A968GC24_9SPIO</name>
<protein>
    <recommendedName>
        <fullName evidence="3">Glycosyltransferase 2-like domain-containing protein</fullName>
    </recommendedName>
</protein>
<dbReference type="Proteomes" id="UP000752013">
    <property type="component" value="Unassembled WGS sequence"/>
</dbReference>
<evidence type="ECO:0000313" key="1">
    <source>
        <dbReference type="EMBL" id="NIZ47122.1"/>
    </source>
</evidence>
<dbReference type="InterPro" id="IPR029044">
    <property type="entry name" value="Nucleotide-diphossugar_trans"/>
</dbReference>
<dbReference type="Gene3D" id="3.90.550.10">
    <property type="entry name" value="Spore Coat Polysaccharide Biosynthesis Protein SpsA, Chain A"/>
    <property type="match status" value="1"/>
</dbReference>
<reference evidence="1" key="1">
    <citation type="submission" date="2020-03" db="EMBL/GenBank/DDBJ databases">
        <title>Spirochaetal bacteria isolated from arthropods constitute a novel genus Entomospira genus novum within the order Spirochaetales.</title>
        <authorList>
            <person name="Grana-Miraglia L."/>
            <person name="Sikutova S."/>
            <person name="Fingerle V."/>
            <person name="Sing A."/>
            <person name="Castillo-Ramirez S."/>
            <person name="Margos G."/>
            <person name="Rudolf I."/>
        </authorList>
    </citation>
    <scope>NUCLEOTIDE SEQUENCE</scope>
    <source>
        <strain evidence="1">BR208</strain>
    </source>
</reference>
<dbReference type="RefSeq" id="WP_167703546.1">
    <property type="nucleotide sequence ID" value="NZ_CP118168.1"/>
</dbReference>